<protein>
    <recommendedName>
        <fullName evidence="4">DUF4345 domain-containing protein</fullName>
    </recommendedName>
</protein>
<sequence length="146" mass="15433">MTHTTTRHSPKALVALHRRWPVMLAIGVVVLGYRDLPPWTPSGFETYLLPSIALAYLVIGALRHELDGPRVVAVETAGVVLFGGITALALAVDPAVGQYLVAAGLAGHALWDLAHLRTGRVVPHAFAEFCVVFDLLVAAALIAAAV</sequence>
<feature type="transmembrane region" description="Helical" evidence="1">
    <location>
        <begin position="12"/>
        <end position="33"/>
    </location>
</feature>
<evidence type="ECO:0008006" key="4">
    <source>
        <dbReference type="Google" id="ProtNLM"/>
    </source>
</evidence>
<feature type="transmembrane region" description="Helical" evidence="1">
    <location>
        <begin position="126"/>
        <end position="145"/>
    </location>
</feature>
<evidence type="ECO:0000313" key="2">
    <source>
        <dbReference type="EMBL" id="RKN21578.1"/>
    </source>
</evidence>
<keyword evidence="1" id="KW-1133">Transmembrane helix</keyword>
<dbReference type="EMBL" id="RBDY01000011">
    <property type="protein sequence ID" value="RKN21578.1"/>
    <property type="molecule type" value="Genomic_DNA"/>
</dbReference>
<gene>
    <name evidence="2" type="ORF">D7318_16615</name>
</gene>
<name>A0ABX9RD91_9ACTN</name>
<dbReference type="Proteomes" id="UP000268652">
    <property type="component" value="Unassembled WGS sequence"/>
</dbReference>
<organism evidence="2 3">
    <name type="scientific">Streptomyces radicis</name>
    <dbReference type="NCBI Taxonomy" id="1750517"/>
    <lineage>
        <taxon>Bacteria</taxon>
        <taxon>Bacillati</taxon>
        <taxon>Actinomycetota</taxon>
        <taxon>Actinomycetes</taxon>
        <taxon>Kitasatosporales</taxon>
        <taxon>Streptomycetaceae</taxon>
        <taxon>Streptomyces</taxon>
    </lineage>
</organism>
<dbReference type="RefSeq" id="WP_120697896.1">
    <property type="nucleotide sequence ID" value="NZ_RBDX01000011.1"/>
</dbReference>
<keyword evidence="3" id="KW-1185">Reference proteome</keyword>
<evidence type="ECO:0000313" key="3">
    <source>
        <dbReference type="Proteomes" id="UP000268652"/>
    </source>
</evidence>
<proteinExistence type="predicted"/>
<accession>A0ABX9RD91</accession>
<reference evidence="2 3" key="1">
    <citation type="submission" date="2018-09" db="EMBL/GenBank/DDBJ databases">
        <title>Streptomyces sp. nov. DS1-2, an endophytic actinomycete isolated from roots of Dendrobium scabrilingue.</title>
        <authorList>
            <person name="Kuncharoen N."/>
            <person name="Kudo T."/>
            <person name="Ohkuma M."/>
            <person name="Yuki M."/>
            <person name="Tanasupawat S."/>
        </authorList>
    </citation>
    <scope>NUCLEOTIDE SEQUENCE [LARGE SCALE GENOMIC DNA]</scope>
    <source>
        <strain evidence="2 3">DS1-2</strain>
    </source>
</reference>
<evidence type="ECO:0000256" key="1">
    <source>
        <dbReference type="SAM" id="Phobius"/>
    </source>
</evidence>
<keyword evidence="1" id="KW-0812">Transmembrane</keyword>
<feature type="transmembrane region" description="Helical" evidence="1">
    <location>
        <begin position="39"/>
        <end position="59"/>
    </location>
</feature>
<comment type="caution">
    <text evidence="2">The sequence shown here is derived from an EMBL/GenBank/DDBJ whole genome shotgun (WGS) entry which is preliminary data.</text>
</comment>
<feature type="transmembrane region" description="Helical" evidence="1">
    <location>
        <begin position="71"/>
        <end position="90"/>
    </location>
</feature>
<keyword evidence="1" id="KW-0472">Membrane</keyword>